<evidence type="ECO:0000259" key="15">
    <source>
        <dbReference type="Pfam" id="PF07992"/>
    </source>
</evidence>
<evidence type="ECO:0000256" key="11">
    <source>
        <dbReference type="ARBA" id="ARBA00047599"/>
    </source>
</evidence>
<gene>
    <name evidence="17" type="ORF">WJX81_001619</name>
</gene>
<dbReference type="InterPro" id="IPR002403">
    <property type="entry name" value="Cyt_P450_E_grp-IV"/>
</dbReference>
<keyword evidence="6" id="KW-0999">Mitochondrion inner membrane</keyword>
<dbReference type="EC" id="1.6.5.9" evidence="3"/>
<evidence type="ECO:0000256" key="2">
    <source>
        <dbReference type="ARBA" id="ARBA00005272"/>
    </source>
</evidence>
<evidence type="ECO:0000256" key="5">
    <source>
        <dbReference type="ARBA" id="ARBA00022723"/>
    </source>
</evidence>
<feature type="domain" description="External alternative NADH-ubiquinone oxidoreductase-like C-terminal" evidence="16">
    <location>
        <begin position="851"/>
        <end position="917"/>
    </location>
</feature>
<keyword evidence="13" id="KW-0349">Heme</keyword>
<dbReference type="InterPro" id="IPR001128">
    <property type="entry name" value="Cyt_P450"/>
</dbReference>
<evidence type="ECO:0000256" key="12">
    <source>
        <dbReference type="ARBA" id="ARBA00049010"/>
    </source>
</evidence>
<keyword evidence="18" id="KW-1185">Reference proteome</keyword>
<evidence type="ECO:0000313" key="18">
    <source>
        <dbReference type="Proteomes" id="UP001445335"/>
    </source>
</evidence>
<dbReference type="InterPro" id="IPR045024">
    <property type="entry name" value="NDH-2"/>
</dbReference>
<protein>
    <recommendedName>
        <fullName evidence="3">NADH:ubiquinone reductase (non-electrogenic)</fullName>
        <ecNumber evidence="3">1.6.5.9</ecNumber>
    </recommendedName>
</protein>
<dbReference type="PANTHER" id="PTHR43706">
    <property type="entry name" value="NADH DEHYDROGENASE"/>
    <property type="match status" value="1"/>
</dbReference>
<feature type="binding site" description="axial binding residue" evidence="13">
    <location>
        <position position="439"/>
    </location>
    <ligand>
        <name>heme</name>
        <dbReference type="ChEBI" id="CHEBI:30413"/>
    </ligand>
    <ligandPart>
        <name>Fe</name>
        <dbReference type="ChEBI" id="CHEBI:18248"/>
    </ligandPart>
</feature>
<dbReference type="InterPro" id="IPR023753">
    <property type="entry name" value="FAD/NAD-binding_dom"/>
</dbReference>
<feature type="region of interest" description="Disordered" evidence="14">
    <location>
        <begin position="764"/>
        <end position="791"/>
    </location>
</feature>
<dbReference type="Gene3D" id="3.50.50.100">
    <property type="match status" value="1"/>
</dbReference>
<dbReference type="Gene3D" id="1.10.630.10">
    <property type="entry name" value="Cytochrome P450"/>
    <property type="match status" value="1"/>
</dbReference>
<dbReference type="GO" id="GO:0016705">
    <property type="term" value="F:oxidoreductase activity, acting on paired donors, with incorporation or reduction of molecular oxygen"/>
    <property type="evidence" value="ECO:0007669"/>
    <property type="project" value="InterPro"/>
</dbReference>
<dbReference type="GO" id="GO:0004497">
    <property type="term" value="F:monooxygenase activity"/>
    <property type="evidence" value="ECO:0007669"/>
    <property type="project" value="InterPro"/>
</dbReference>
<dbReference type="Proteomes" id="UP001445335">
    <property type="component" value="Unassembled WGS sequence"/>
</dbReference>
<evidence type="ECO:0000256" key="6">
    <source>
        <dbReference type="ARBA" id="ARBA00022792"/>
    </source>
</evidence>
<comment type="catalytic activity">
    <reaction evidence="12">
        <text>a ubiquinone + NADH + H(+) = a ubiquinol + NAD(+)</text>
        <dbReference type="Rhea" id="RHEA:23152"/>
        <dbReference type="Rhea" id="RHEA-COMP:9565"/>
        <dbReference type="Rhea" id="RHEA-COMP:9566"/>
        <dbReference type="ChEBI" id="CHEBI:15378"/>
        <dbReference type="ChEBI" id="CHEBI:16389"/>
        <dbReference type="ChEBI" id="CHEBI:17976"/>
        <dbReference type="ChEBI" id="CHEBI:57540"/>
        <dbReference type="ChEBI" id="CHEBI:57945"/>
    </reaction>
</comment>
<sequence>MMQTWGGSSTIGHLHGGSAQFAPRPNRYARRARLQVCAAHKLLAPGTAVPEPPGDMGGLNPLGHTTKMLGQGQTEFHRQRYQSYGNIYKSNMLFQPVVTVYDSAEIRSLLNTDGILTEPDTIPGFKDLLGRRSLLFSSGPKHTQQRRILAQAFTADAVRSYATLIEGVVRRYFERWDAGGEICAYQQCKDLAFDVATSVLLGMQLDTATAEAFRKDYEMLVAGFRGLPLPLPKSRYARARGAQRRLLRKIEGFVRRAQAEDAAPGAHGKPSCALTLMIRARDEDGKAASMDELKDQILLQLFAGHETTGHTMSALLRLLERNPHVLQRLREEQADRLAQHGPGLSGKALESMPYADAVIKEALRVHPIVASIFRRTLEDVVVSGKRVPKGWRVQLMLAQAQRDILEFQEDSGEFRPERWMSLKRDPAGYTPFGSGPHICLGMGLAIAELRATLAMLARDGRRWEQVDPDEEWMPPFGPVNAARLARDIDPHLYDITIVSPRNHMVFTPLLASACTGTLEPRSVAIPIIDVQPALKQPQNYFYAAEARAIDAEAKKVTCSEPGSDKEFSVYYDKLAIATGSQGSTFGIPGVEKYAHPLRDVAHSADIRSHLIENWNRANIPGRSLQERMRLLSVLVVGGGPTGVEFCGELGDFIRSDLMKIDPDRARDVRVTLVEAMQLLGSFDSRLREYAARTLHRQGIHLVHGMVKEVREKEVELRSGDVMPYGLCVWSTGVGPTEFTTSLPFARTPRGRIAVDEHLRVLTHPHSEIGPAHPSEVSVEHKPGQGDRETNQGLEPVPDVYSMGDCCANVETPLPALAQVAEQQGKYLAKELNEQGRAHSPRVPAVAFRYHHLGSMASLGGEKAVLEAPTSAEGKTFSLKGFSGWWVWRSAYLTRLGKMRNRIYVMINWTTTLLFGRDMSRW</sequence>
<dbReference type="EMBL" id="JALJOU010000007">
    <property type="protein sequence ID" value="KAK9842472.1"/>
    <property type="molecule type" value="Genomic_DNA"/>
</dbReference>
<evidence type="ECO:0000256" key="3">
    <source>
        <dbReference type="ARBA" id="ARBA00012637"/>
    </source>
</evidence>
<keyword evidence="6" id="KW-0496">Mitochondrion</keyword>
<dbReference type="Pfam" id="PF07992">
    <property type="entry name" value="Pyr_redox_2"/>
    <property type="match status" value="1"/>
</dbReference>
<name>A0AAW1S8Y0_9CHLO</name>
<keyword evidence="8" id="KW-0560">Oxidoreductase</keyword>
<organism evidence="17 18">
    <name type="scientific">Elliptochloris bilobata</name>
    <dbReference type="NCBI Taxonomy" id="381761"/>
    <lineage>
        <taxon>Eukaryota</taxon>
        <taxon>Viridiplantae</taxon>
        <taxon>Chlorophyta</taxon>
        <taxon>core chlorophytes</taxon>
        <taxon>Trebouxiophyceae</taxon>
        <taxon>Trebouxiophyceae incertae sedis</taxon>
        <taxon>Elliptochloris clade</taxon>
        <taxon>Elliptochloris</taxon>
    </lineage>
</organism>
<evidence type="ECO:0000256" key="10">
    <source>
        <dbReference type="ARBA" id="ARBA00023027"/>
    </source>
</evidence>
<keyword evidence="5 13" id="KW-0479">Metal-binding</keyword>
<evidence type="ECO:0000313" key="17">
    <source>
        <dbReference type="EMBL" id="KAK9842472.1"/>
    </source>
</evidence>
<evidence type="ECO:0000256" key="8">
    <source>
        <dbReference type="ARBA" id="ARBA00023002"/>
    </source>
</evidence>
<comment type="cofactor">
    <cofactor evidence="13">
        <name>heme</name>
        <dbReference type="ChEBI" id="CHEBI:30413"/>
    </cofactor>
</comment>
<evidence type="ECO:0000256" key="9">
    <source>
        <dbReference type="ARBA" id="ARBA00023004"/>
    </source>
</evidence>
<evidence type="ECO:0000256" key="14">
    <source>
        <dbReference type="SAM" id="MobiDB-lite"/>
    </source>
</evidence>
<dbReference type="GO" id="GO:0050136">
    <property type="term" value="F:NADH dehydrogenase (quinone) (non-electrogenic) activity"/>
    <property type="evidence" value="ECO:0007669"/>
    <property type="project" value="UniProtKB-EC"/>
</dbReference>
<dbReference type="InterPro" id="IPR036188">
    <property type="entry name" value="FAD/NAD-bd_sf"/>
</dbReference>
<dbReference type="InterPro" id="IPR054585">
    <property type="entry name" value="NDH2-like_C"/>
</dbReference>
<reference evidence="17 18" key="1">
    <citation type="journal article" date="2024" name="Nat. Commun.">
        <title>Phylogenomics reveals the evolutionary origins of lichenization in chlorophyte algae.</title>
        <authorList>
            <person name="Puginier C."/>
            <person name="Libourel C."/>
            <person name="Otte J."/>
            <person name="Skaloud P."/>
            <person name="Haon M."/>
            <person name="Grisel S."/>
            <person name="Petersen M."/>
            <person name="Berrin J.G."/>
            <person name="Delaux P.M."/>
            <person name="Dal Grande F."/>
            <person name="Keller J."/>
        </authorList>
    </citation>
    <scope>NUCLEOTIDE SEQUENCE [LARGE SCALE GENOMIC DNA]</scope>
    <source>
        <strain evidence="17 18">SAG 245.80</strain>
    </source>
</reference>
<dbReference type="PANTHER" id="PTHR43706:SF13">
    <property type="entry name" value="NADH DEHYDROGENASE-RELATED"/>
    <property type="match status" value="1"/>
</dbReference>
<comment type="subcellular location">
    <subcellularLocation>
        <location evidence="1">Mitochondrion inner membrane</location>
        <topology evidence="1">Peripheral membrane protein</topology>
    </subcellularLocation>
</comment>
<dbReference type="SUPFAM" id="SSF51905">
    <property type="entry name" value="FAD/NAD(P)-binding domain"/>
    <property type="match status" value="2"/>
</dbReference>
<dbReference type="GO" id="GO:0020037">
    <property type="term" value="F:heme binding"/>
    <property type="evidence" value="ECO:0007669"/>
    <property type="project" value="InterPro"/>
</dbReference>
<evidence type="ECO:0000256" key="4">
    <source>
        <dbReference type="ARBA" id="ARBA00022630"/>
    </source>
</evidence>
<keyword evidence="10" id="KW-0520">NAD</keyword>
<evidence type="ECO:0000256" key="7">
    <source>
        <dbReference type="ARBA" id="ARBA00022827"/>
    </source>
</evidence>
<dbReference type="PRINTS" id="PR00465">
    <property type="entry name" value="EP450IV"/>
</dbReference>
<dbReference type="InterPro" id="IPR017972">
    <property type="entry name" value="Cyt_P450_CS"/>
</dbReference>
<evidence type="ECO:0000259" key="16">
    <source>
        <dbReference type="Pfam" id="PF22366"/>
    </source>
</evidence>
<keyword evidence="4" id="KW-0285">Flavoprotein</keyword>
<keyword evidence="7" id="KW-0274">FAD</keyword>
<keyword evidence="6" id="KW-0472">Membrane</keyword>
<dbReference type="Pfam" id="PF00067">
    <property type="entry name" value="p450"/>
    <property type="match status" value="1"/>
</dbReference>
<dbReference type="PRINTS" id="PR00385">
    <property type="entry name" value="P450"/>
</dbReference>
<dbReference type="PROSITE" id="PS00086">
    <property type="entry name" value="CYTOCHROME_P450"/>
    <property type="match status" value="1"/>
</dbReference>
<evidence type="ECO:0000256" key="1">
    <source>
        <dbReference type="ARBA" id="ARBA00004637"/>
    </source>
</evidence>
<dbReference type="InterPro" id="IPR036396">
    <property type="entry name" value="Cyt_P450_sf"/>
</dbReference>
<feature type="domain" description="FAD/NAD(P)-binding" evidence="15">
    <location>
        <begin position="480"/>
        <end position="761"/>
    </location>
</feature>
<comment type="caution">
    <text evidence="17">The sequence shown here is derived from an EMBL/GenBank/DDBJ whole genome shotgun (WGS) entry which is preliminary data.</text>
</comment>
<comment type="similarity">
    <text evidence="2">Belongs to the NADH dehydrogenase family.</text>
</comment>
<dbReference type="GO" id="GO:0005743">
    <property type="term" value="C:mitochondrial inner membrane"/>
    <property type="evidence" value="ECO:0007669"/>
    <property type="project" value="UniProtKB-SubCell"/>
</dbReference>
<feature type="compositionally biased region" description="Basic and acidic residues" evidence="14">
    <location>
        <begin position="777"/>
        <end position="789"/>
    </location>
</feature>
<dbReference type="Pfam" id="PF22366">
    <property type="entry name" value="NDH2_C"/>
    <property type="match status" value="1"/>
</dbReference>
<dbReference type="SUPFAM" id="SSF48264">
    <property type="entry name" value="Cytochrome P450"/>
    <property type="match status" value="1"/>
</dbReference>
<dbReference type="GO" id="GO:0005506">
    <property type="term" value="F:iron ion binding"/>
    <property type="evidence" value="ECO:0007669"/>
    <property type="project" value="InterPro"/>
</dbReference>
<proteinExistence type="inferred from homology"/>
<evidence type="ECO:0000256" key="13">
    <source>
        <dbReference type="PIRSR" id="PIRSR602403-1"/>
    </source>
</evidence>
<accession>A0AAW1S8Y0</accession>
<keyword evidence="9 13" id="KW-0408">Iron</keyword>
<dbReference type="AlphaFoldDB" id="A0AAW1S8Y0"/>
<comment type="catalytic activity">
    <reaction evidence="11">
        <text>a quinone + NADH + H(+) = a quinol + NAD(+)</text>
        <dbReference type="Rhea" id="RHEA:46160"/>
        <dbReference type="ChEBI" id="CHEBI:15378"/>
        <dbReference type="ChEBI" id="CHEBI:24646"/>
        <dbReference type="ChEBI" id="CHEBI:57540"/>
        <dbReference type="ChEBI" id="CHEBI:57945"/>
        <dbReference type="ChEBI" id="CHEBI:132124"/>
        <dbReference type="EC" id="1.6.5.9"/>
    </reaction>
</comment>